<dbReference type="Gene3D" id="3.40.250.10">
    <property type="entry name" value="Rhodanese-like domain"/>
    <property type="match status" value="1"/>
</dbReference>
<feature type="domain" description="Rhodanese" evidence="1">
    <location>
        <begin position="94"/>
        <end position="196"/>
    </location>
</feature>
<dbReference type="OrthoDB" id="566238at2759"/>
<keyword evidence="3" id="KW-1185">Reference proteome</keyword>
<dbReference type="Proteomes" id="UP000054350">
    <property type="component" value="Unassembled WGS sequence"/>
</dbReference>
<evidence type="ECO:0000313" key="3">
    <source>
        <dbReference type="Proteomes" id="UP000054350"/>
    </source>
</evidence>
<name>A0A0L0SAI4_ALLM3</name>
<dbReference type="eggNOG" id="KOG1530">
    <property type="taxonomic scope" value="Eukaryota"/>
</dbReference>
<dbReference type="VEuPathDB" id="FungiDB:AMAG_03727"/>
<evidence type="ECO:0000259" key="1">
    <source>
        <dbReference type="PROSITE" id="PS50206"/>
    </source>
</evidence>
<dbReference type="SUPFAM" id="SSF52821">
    <property type="entry name" value="Rhodanese/Cell cycle control phosphatase"/>
    <property type="match status" value="1"/>
</dbReference>
<dbReference type="SMART" id="SM00450">
    <property type="entry name" value="RHOD"/>
    <property type="match status" value="1"/>
</dbReference>
<dbReference type="InterPro" id="IPR036873">
    <property type="entry name" value="Rhodanese-like_dom_sf"/>
</dbReference>
<dbReference type="STRING" id="578462.A0A0L0SAI4"/>
<dbReference type="EMBL" id="GG745334">
    <property type="protein sequence ID" value="KNE59447.1"/>
    <property type="molecule type" value="Genomic_DNA"/>
</dbReference>
<dbReference type="AlphaFoldDB" id="A0A0L0SAI4"/>
<evidence type="ECO:0000313" key="2">
    <source>
        <dbReference type="EMBL" id="KNE59447.1"/>
    </source>
</evidence>
<dbReference type="InterPro" id="IPR001763">
    <property type="entry name" value="Rhodanese-like_dom"/>
</dbReference>
<dbReference type="GO" id="GO:0004792">
    <property type="term" value="F:thiosulfate-cyanide sulfurtransferase activity"/>
    <property type="evidence" value="ECO:0007669"/>
    <property type="project" value="TreeGrafter"/>
</dbReference>
<reference evidence="2 3" key="1">
    <citation type="submission" date="2009-11" db="EMBL/GenBank/DDBJ databases">
        <title>Annotation of Allomyces macrogynus ATCC 38327.</title>
        <authorList>
            <consortium name="The Broad Institute Genome Sequencing Platform"/>
            <person name="Russ C."/>
            <person name="Cuomo C."/>
            <person name="Burger G."/>
            <person name="Gray M.W."/>
            <person name="Holland P.W.H."/>
            <person name="King N."/>
            <person name="Lang F.B.F."/>
            <person name="Roger A.J."/>
            <person name="Ruiz-Trillo I."/>
            <person name="Young S.K."/>
            <person name="Zeng Q."/>
            <person name="Gargeya S."/>
            <person name="Fitzgerald M."/>
            <person name="Haas B."/>
            <person name="Abouelleil A."/>
            <person name="Alvarado L."/>
            <person name="Arachchi H.M."/>
            <person name="Berlin A."/>
            <person name="Chapman S.B."/>
            <person name="Gearin G."/>
            <person name="Goldberg J."/>
            <person name="Griggs A."/>
            <person name="Gujja S."/>
            <person name="Hansen M."/>
            <person name="Heiman D."/>
            <person name="Howarth C."/>
            <person name="Larimer J."/>
            <person name="Lui A."/>
            <person name="MacDonald P.J.P."/>
            <person name="McCowen C."/>
            <person name="Montmayeur A."/>
            <person name="Murphy C."/>
            <person name="Neiman D."/>
            <person name="Pearson M."/>
            <person name="Priest M."/>
            <person name="Roberts A."/>
            <person name="Saif S."/>
            <person name="Shea T."/>
            <person name="Sisk P."/>
            <person name="Stolte C."/>
            <person name="Sykes S."/>
            <person name="Wortman J."/>
            <person name="Nusbaum C."/>
            <person name="Birren B."/>
        </authorList>
    </citation>
    <scope>NUCLEOTIDE SEQUENCE [LARGE SCALE GENOMIC DNA]</scope>
    <source>
        <strain evidence="2 3">ATCC 38327</strain>
    </source>
</reference>
<organism evidence="2 3">
    <name type="scientific">Allomyces macrogynus (strain ATCC 38327)</name>
    <name type="common">Allomyces javanicus var. macrogynus</name>
    <dbReference type="NCBI Taxonomy" id="578462"/>
    <lineage>
        <taxon>Eukaryota</taxon>
        <taxon>Fungi</taxon>
        <taxon>Fungi incertae sedis</taxon>
        <taxon>Blastocladiomycota</taxon>
        <taxon>Blastocladiomycetes</taxon>
        <taxon>Blastocladiales</taxon>
        <taxon>Blastocladiaceae</taxon>
        <taxon>Allomyces</taxon>
    </lineage>
</organism>
<dbReference type="PROSITE" id="PS50206">
    <property type="entry name" value="RHODANESE_3"/>
    <property type="match status" value="1"/>
</dbReference>
<dbReference type="PANTHER" id="PTHR44086">
    <property type="entry name" value="THIOSULFATE SULFURTRANSFERASE RDL2, MITOCHONDRIAL-RELATED"/>
    <property type="match status" value="1"/>
</dbReference>
<reference evidence="3" key="2">
    <citation type="submission" date="2009-11" db="EMBL/GenBank/DDBJ databases">
        <title>The Genome Sequence of Allomyces macrogynus strain ATCC 38327.</title>
        <authorList>
            <consortium name="The Broad Institute Genome Sequencing Platform"/>
            <person name="Russ C."/>
            <person name="Cuomo C."/>
            <person name="Shea T."/>
            <person name="Young S.K."/>
            <person name="Zeng Q."/>
            <person name="Koehrsen M."/>
            <person name="Haas B."/>
            <person name="Borodovsky M."/>
            <person name="Guigo R."/>
            <person name="Alvarado L."/>
            <person name="Berlin A."/>
            <person name="Borenstein D."/>
            <person name="Chen Z."/>
            <person name="Engels R."/>
            <person name="Freedman E."/>
            <person name="Gellesch M."/>
            <person name="Goldberg J."/>
            <person name="Griggs A."/>
            <person name="Gujja S."/>
            <person name="Heiman D."/>
            <person name="Hepburn T."/>
            <person name="Howarth C."/>
            <person name="Jen D."/>
            <person name="Larson L."/>
            <person name="Lewis B."/>
            <person name="Mehta T."/>
            <person name="Park D."/>
            <person name="Pearson M."/>
            <person name="Roberts A."/>
            <person name="Saif S."/>
            <person name="Shenoy N."/>
            <person name="Sisk P."/>
            <person name="Stolte C."/>
            <person name="Sykes S."/>
            <person name="Walk T."/>
            <person name="White J."/>
            <person name="Yandava C."/>
            <person name="Burger G."/>
            <person name="Gray M.W."/>
            <person name="Holland P.W.H."/>
            <person name="King N."/>
            <person name="Lang F.B.F."/>
            <person name="Roger A.J."/>
            <person name="Ruiz-Trillo I."/>
            <person name="Lander E."/>
            <person name="Nusbaum C."/>
        </authorList>
    </citation>
    <scope>NUCLEOTIDE SEQUENCE [LARGE SCALE GENOMIC DNA]</scope>
    <source>
        <strain evidence="3">ATCC 38327</strain>
    </source>
</reference>
<dbReference type="PANTHER" id="PTHR44086:SF10">
    <property type="entry name" value="THIOSULFATE SULFURTRANSFERASE_RHODANESE-LIKE DOMAIN-CONTAINING PROTEIN 3"/>
    <property type="match status" value="1"/>
</dbReference>
<gene>
    <name evidence="2" type="ORF">AMAG_03727</name>
</gene>
<dbReference type="GO" id="GO:0005739">
    <property type="term" value="C:mitochondrion"/>
    <property type="evidence" value="ECO:0007669"/>
    <property type="project" value="TreeGrafter"/>
</dbReference>
<protein>
    <recommendedName>
        <fullName evidence="1">Rhodanese domain-containing protein</fullName>
    </recommendedName>
</protein>
<accession>A0A0L0SAI4</accession>
<dbReference type="Pfam" id="PF00581">
    <property type="entry name" value="Rhodanese"/>
    <property type="match status" value="1"/>
</dbReference>
<sequence>MFSRVPAFRPALAAFARSAACRTLLATTASSTLRRTVVPAPSSIASRCSRAYSSDAASPSPEVDLGRLDNQFLSGQVVEVDELQQLIRAGVSGVGKPVLLVDVRNPDETANGTIPTAVTLPLPELKDALAQPNMQFQLLYQFPKPSRERTNIIFYCQAGRRSAAAEAIARELGFKRIRNYSGSYANWVATQREQQQ</sequence>
<proteinExistence type="predicted"/>